<dbReference type="EC" id="1.-.-.-" evidence="5"/>
<dbReference type="InterPro" id="IPR036291">
    <property type="entry name" value="NAD(P)-bd_dom_sf"/>
</dbReference>
<dbReference type="Pfam" id="PF00106">
    <property type="entry name" value="adh_short"/>
    <property type="match status" value="1"/>
</dbReference>
<keyword evidence="2 5" id="KW-0560">Oxidoreductase</keyword>
<dbReference type="PANTHER" id="PTHR44196:SF1">
    <property type="entry name" value="DEHYDROGENASE_REDUCTASE SDR FAMILY MEMBER 7B"/>
    <property type="match status" value="1"/>
</dbReference>
<dbReference type="GO" id="GO:0016020">
    <property type="term" value="C:membrane"/>
    <property type="evidence" value="ECO:0007669"/>
    <property type="project" value="TreeGrafter"/>
</dbReference>
<protein>
    <submittedName>
        <fullName evidence="5">Putative oxidoreductase SadH</fullName>
        <ecNumber evidence="5">1.-.-.-</ecNumber>
    </submittedName>
</protein>
<proteinExistence type="inferred from homology"/>
<dbReference type="InterPro" id="IPR020904">
    <property type="entry name" value="Sc_DH/Rdtase_CS"/>
</dbReference>
<dbReference type="InterPro" id="IPR002347">
    <property type="entry name" value="SDR_fam"/>
</dbReference>
<dbReference type="PRINTS" id="PR00080">
    <property type="entry name" value="SDRFAMILY"/>
</dbReference>
<dbReference type="Gene3D" id="3.40.50.720">
    <property type="entry name" value="NAD(P)-binding Rossmann-like Domain"/>
    <property type="match status" value="1"/>
</dbReference>
<evidence type="ECO:0000313" key="5">
    <source>
        <dbReference type="EMBL" id="OIQ85085.1"/>
    </source>
</evidence>
<comment type="caution">
    <text evidence="5">The sequence shown here is derived from an EMBL/GenBank/DDBJ whole genome shotgun (WGS) entry which is preliminary data.</text>
</comment>
<sequence>MSSRFRNQTVWITGASSGIGEALALAFAREGARLVLSSRRPGELERVRAACERADQHVIVPLDLEQSGTFASAVREVLAKTGVVDILVNNGGISQRGLAADTSLEVERRLMEIDYFGPVALSKALLPHFRTRRSGRIVVISSVMGYVGTPMRSSYAAAKHALHGYFDSLRAEVHRDGIGVLIVCPGYVRTRVSENALTSSGERQGQSGRPGRRAISAERCARAVLRGLAAGREELSVGGAEVNAIWLKRLLPWVFSRLVRRFDFGQPNAS</sequence>
<evidence type="ECO:0000256" key="3">
    <source>
        <dbReference type="SAM" id="MobiDB-lite"/>
    </source>
</evidence>
<dbReference type="PROSITE" id="PS00061">
    <property type="entry name" value="ADH_SHORT"/>
    <property type="match status" value="1"/>
</dbReference>
<dbReference type="InterPro" id="IPR057326">
    <property type="entry name" value="KR_dom"/>
</dbReference>
<gene>
    <name evidence="5" type="primary">sadH_6</name>
    <name evidence="5" type="ORF">GALL_330810</name>
</gene>
<evidence type="ECO:0000256" key="2">
    <source>
        <dbReference type="ARBA" id="ARBA00023002"/>
    </source>
</evidence>
<reference evidence="5" key="1">
    <citation type="submission" date="2016-10" db="EMBL/GenBank/DDBJ databases">
        <title>Sequence of Gallionella enrichment culture.</title>
        <authorList>
            <person name="Poehlein A."/>
            <person name="Muehling M."/>
            <person name="Daniel R."/>
        </authorList>
    </citation>
    <scope>NUCLEOTIDE SEQUENCE</scope>
</reference>
<dbReference type="SMART" id="SM00822">
    <property type="entry name" value="PKS_KR"/>
    <property type="match status" value="1"/>
</dbReference>
<comment type="similarity">
    <text evidence="1">Belongs to the short-chain dehydrogenases/reductases (SDR) family.</text>
</comment>
<feature type="domain" description="Ketoreductase" evidence="4">
    <location>
        <begin position="8"/>
        <end position="191"/>
    </location>
</feature>
<evidence type="ECO:0000259" key="4">
    <source>
        <dbReference type="SMART" id="SM00822"/>
    </source>
</evidence>
<feature type="compositionally biased region" description="Polar residues" evidence="3">
    <location>
        <begin position="195"/>
        <end position="207"/>
    </location>
</feature>
<name>A0A1J5RAA2_9ZZZZ</name>
<accession>A0A1J5RAA2</accession>
<evidence type="ECO:0000256" key="1">
    <source>
        <dbReference type="ARBA" id="ARBA00006484"/>
    </source>
</evidence>
<dbReference type="NCBIfam" id="NF004825">
    <property type="entry name" value="PRK06181.1"/>
    <property type="match status" value="1"/>
</dbReference>
<organism evidence="5">
    <name type="scientific">mine drainage metagenome</name>
    <dbReference type="NCBI Taxonomy" id="410659"/>
    <lineage>
        <taxon>unclassified sequences</taxon>
        <taxon>metagenomes</taxon>
        <taxon>ecological metagenomes</taxon>
    </lineage>
</organism>
<dbReference type="EMBL" id="MLJW01000569">
    <property type="protein sequence ID" value="OIQ85085.1"/>
    <property type="molecule type" value="Genomic_DNA"/>
</dbReference>
<dbReference type="GO" id="GO:0016491">
    <property type="term" value="F:oxidoreductase activity"/>
    <property type="evidence" value="ECO:0007669"/>
    <property type="project" value="UniProtKB-KW"/>
</dbReference>
<dbReference type="PRINTS" id="PR00081">
    <property type="entry name" value="GDHRDH"/>
</dbReference>
<feature type="region of interest" description="Disordered" evidence="3">
    <location>
        <begin position="195"/>
        <end position="214"/>
    </location>
</feature>
<dbReference type="AlphaFoldDB" id="A0A1J5RAA2"/>
<dbReference type="PANTHER" id="PTHR44196">
    <property type="entry name" value="DEHYDROGENASE/REDUCTASE SDR FAMILY MEMBER 7B"/>
    <property type="match status" value="1"/>
</dbReference>
<dbReference type="SUPFAM" id="SSF51735">
    <property type="entry name" value="NAD(P)-binding Rossmann-fold domains"/>
    <property type="match status" value="1"/>
</dbReference>